<dbReference type="Pfam" id="PF00211">
    <property type="entry name" value="Guanylate_cyc"/>
    <property type="match status" value="1"/>
</dbReference>
<evidence type="ECO:0000256" key="6">
    <source>
        <dbReference type="ARBA" id="ARBA00023239"/>
    </source>
</evidence>
<sequence length="628" mass="71302">MYGMLYESVAYYIEKEFGKDIWKRVCQIVDCKHSTFKTHQIYPDKLMPDIAAALAACTGESMDYYMNFFGRCFVRFFSNFGYDRMIRSTGRYYCDFLQSIDNIHLQMRFTYPKMKSPSMQLIEVDDEGAVMLYRSGRTGMSKYLTGQFVEVAKEFYNLSVEVKVLESQNDIAGGTAGPIQLTNASRVVIVKYRLNFDNRDYMTNCVNSSIHKSQLDLAPVDLNILLDFFPFTIVLNRDMKITYAGEKIVETWILHNPDEDPKSFIGSKLVKHFKCRRPKDIPMDWDNVIQMRTVLFEFELVRASHKNAAAAAGKEVGNSNTPNQNDSSQIGKPILLKGPLYQLKDINYLIYLCSPLIENLEELHGYGLFLNDLNSHGLSRELVMAGWQHGSTLEMMFEKEEVRSDELEKSLNLADSWKKQGDELLYSMIPRPIAERMRNGEEATCQTFEEVSVIFMEIMNLYDGDSSNIQNAMKAVNTLNLIFSAIDEEIVSPFIYKVETVGMVYMAVSGAPDINPLHAEHACDLALRLIPKIQALKLPGISIRIGINSGPVVAGVVGLKVPRYCLFGDTVNTASRMESTSEPYKIQLSNYTAKKASKANYKIESRGFVKVKGKGEMETFWLLEGLSQ</sequence>
<dbReference type="Pfam" id="PF07701">
    <property type="entry name" value="HNOBA"/>
    <property type="match status" value="1"/>
</dbReference>
<comment type="similarity">
    <text evidence="8">Belongs to the adenylyl cyclase class-4/guanylyl cyclase family.</text>
</comment>
<dbReference type="VEuPathDB" id="VectorBase:GBRI041221"/>
<reference evidence="12" key="1">
    <citation type="submission" date="2014-03" db="EMBL/GenBank/DDBJ databases">
        <authorList>
            <person name="Aksoy S."/>
            <person name="Warren W."/>
            <person name="Wilson R.K."/>
        </authorList>
    </citation>
    <scope>NUCLEOTIDE SEQUENCE [LARGE SCALE GENOMIC DNA]</scope>
    <source>
        <strain evidence="12">IAEA</strain>
    </source>
</reference>
<keyword evidence="7" id="KW-0141">cGMP biosynthesis</keyword>
<evidence type="ECO:0000256" key="1">
    <source>
        <dbReference type="ARBA" id="ARBA00004496"/>
    </source>
</evidence>
<dbReference type="InterPro" id="IPR018297">
    <property type="entry name" value="A/G_cyclase_CS"/>
</dbReference>
<evidence type="ECO:0000313" key="12">
    <source>
        <dbReference type="Proteomes" id="UP000091820"/>
    </source>
</evidence>
<dbReference type="Gene3D" id="6.10.250.780">
    <property type="match status" value="1"/>
</dbReference>
<name>A0A1A9X1X7_9MUSC</name>
<evidence type="ECO:0000256" key="7">
    <source>
        <dbReference type="ARBA" id="ARBA00023293"/>
    </source>
</evidence>
<keyword evidence="5" id="KW-0342">GTP-binding</keyword>
<dbReference type="InterPro" id="IPR001054">
    <property type="entry name" value="A/G_cyclase"/>
</dbReference>
<organism evidence="11 12">
    <name type="scientific">Glossina brevipalpis</name>
    <dbReference type="NCBI Taxonomy" id="37001"/>
    <lineage>
        <taxon>Eukaryota</taxon>
        <taxon>Metazoa</taxon>
        <taxon>Ecdysozoa</taxon>
        <taxon>Arthropoda</taxon>
        <taxon>Hexapoda</taxon>
        <taxon>Insecta</taxon>
        <taxon>Pterygota</taxon>
        <taxon>Neoptera</taxon>
        <taxon>Endopterygota</taxon>
        <taxon>Diptera</taxon>
        <taxon>Brachycera</taxon>
        <taxon>Muscomorpha</taxon>
        <taxon>Hippoboscoidea</taxon>
        <taxon>Glossinidae</taxon>
        <taxon>Glossina</taxon>
    </lineage>
</organism>
<evidence type="ECO:0000313" key="11">
    <source>
        <dbReference type="EnsemblMetazoa" id="GBRI041221-PA"/>
    </source>
</evidence>
<evidence type="ECO:0000256" key="9">
    <source>
        <dbReference type="SAM" id="MobiDB-lite"/>
    </source>
</evidence>
<feature type="domain" description="Guanylate cyclase" evidence="10">
    <location>
        <begin position="452"/>
        <end position="578"/>
    </location>
</feature>
<dbReference type="EnsemblMetazoa" id="GBRI041221-RA">
    <property type="protein sequence ID" value="GBRI041221-PA"/>
    <property type="gene ID" value="GBRI041221"/>
</dbReference>
<dbReference type="Gene3D" id="3.90.1520.10">
    <property type="entry name" value="H-NOX domain"/>
    <property type="match status" value="1"/>
</dbReference>
<dbReference type="SMART" id="SM00044">
    <property type="entry name" value="CYCc"/>
    <property type="match status" value="1"/>
</dbReference>
<dbReference type="PANTHER" id="PTHR45655:SF5">
    <property type="entry name" value="SOLUBLE GUANYLATE CYCLASE 89DA-RELATED"/>
    <property type="match status" value="1"/>
</dbReference>
<dbReference type="PROSITE" id="PS50125">
    <property type="entry name" value="GUANYLATE_CYCLASE_2"/>
    <property type="match status" value="1"/>
</dbReference>
<feature type="region of interest" description="Disordered" evidence="9">
    <location>
        <begin position="311"/>
        <end position="330"/>
    </location>
</feature>
<dbReference type="InterPro" id="IPR011645">
    <property type="entry name" value="HNOB_dom_associated"/>
</dbReference>
<dbReference type="PANTHER" id="PTHR45655">
    <property type="entry name" value="GUANYLATE CYCLASE SOLUBLE SUBUNIT BETA-2"/>
    <property type="match status" value="1"/>
</dbReference>
<dbReference type="InterPro" id="IPR024096">
    <property type="entry name" value="NO_sig/Golgi_transp_ligand-bd"/>
</dbReference>
<evidence type="ECO:0000259" key="10">
    <source>
        <dbReference type="PROSITE" id="PS50125"/>
    </source>
</evidence>
<dbReference type="SUPFAM" id="SSF111126">
    <property type="entry name" value="Ligand-binding domain in the NO signalling and Golgi transport"/>
    <property type="match status" value="1"/>
</dbReference>
<accession>A0A1A9X1X7</accession>
<dbReference type="Gene3D" id="3.30.450.260">
    <property type="entry name" value="Haem NO binding associated domain"/>
    <property type="match status" value="1"/>
</dbReference>
<reference evidence="11" key="2">
    <citation type="submission" date="2020-05" db="UniProtKB">
        <authorList>
            <consortium name="EnsemblMetazoa"/>
        </authorList>
    </citation>
    <scope>IDENTIFICATION</scope>
    <source>
        <strain evidence="11">IAEA</strain>
    </source>
</reference>
<dbReference type="InterPro" id="IPR011644">
    <property type="entry name" value="Heme_NO-bd"/>
</dbReference>
<dbReference type="InterPro" id="IPR029787">
    <property type="entry name" value="Nucleotide_cyclase"/>
</dbReference>
<dbReference type="STRING" id="37001.A0A1A9X1X7"/>
<evidence type="ECO:0000256" key="5">
    <source>
        <dbReference type="ARBA" id="ARBA00023134"/>
    </source>
</evidence>
<dbReference type="PROSITE" id="PS00452">
    <property type="entry name" value="GUANYLATE_CYCLASE_1"/>
    <property type="match status" value="1"/>
</dbReference>
<dbReference type="InterPro" id="IPR042463">
    <property type="entry name" value="HNOB_dom_associated_sf"/>
</dbReference>
<dbReference type="EC" id="4.6.1.2" evidence="2"/>
<dbReference type="GO" id="GO:0019934">
    <property type="term" value="P:cGMP-mediated signaling"/>
    <property type="evidence" value="ECO:0007669"/>
    <property type="project" value="TreeGrafter"/>
</dbReference>
<dbReference type="GO" id="GO:0008074">
    <property type="term" value="C:guanylate cyclase complex, soluble"/>
    <property type="evidence" value="ECO:0007669"/>
    <property type="project" value="TreeGrafter"/>
</dbReference>
<keyword evidence="3" id="KW-0963">Cytoplasm</keyword>
<dbReference type="SUPFAM" id="SSF55073">
    <property type="entry name" value="Nucleotide cyclase"/>
    <property type="match status" value="1"/>
</dbReference>
<protein>
    <recommendedName>
        <fullName evidence="2">guanylate cyclase</fullName>
        <ecNumber evidence="2">4.6.1.2</ecNumber>
    </recommendedName>
</protein>
<dbReference type="Proteomes" id="UP000091820">
    <property type="component" value="Unassembled WGS sequence"/>
</dbReference>
<dbReference type="Pfam" id="PF07700">
    <property type="entry name" value="HNOB"/>
    <property type="match status" value="1"/>
</dbReference>
<keyword evidence="6 8" id="KW-0456">Lyase</keyword>
<keyword evidence="4" id="KW-0547">Nucleotide-binding</keyword>
<dbReference type="InterPro" id="IPR038158">
    <property type="entry name" value="H-NOX_domain_sf"/>
</dbReference>
<dbReference type="GO" id="GO:0005525">
    <property type="term" value="F:GTP binding"/>
    <property type="evidence" value="ECO:0007669"/>
    <property type="project" value="UniProtKB-KW"/>
</dbReference>
<evidence type="ECO:0000256" key="3">
    <source>
        <dbReference type="ARBA" id="ARBA00022490"/>
    </source>
</evidence>
<dbReference type="GO" id="GO:0020037">
    <property type="term" value="F:heme binding"/>
    <property type="evidence" value="ECO:0007669"/>
    <property type="project" value="InterPro"/>
</dbReference>
<dbReference type="AlphaFoldDB" id="A0A1A9X1X7"/>
<comment type="subcellular location">
    <subcellularLocation>
        <location evidence="1">Cytoplasm</location>
    </subcellularLocation>
</comment>
<feature type="compositionally biased region" description="Polar residues" evidence="9">
    <location>
        <begin position="317"/>
        <end position="330"/>
    </location>
</feature>
<keyword evidence="12" id="KW-1185">Reference proteome</keyword>
<dbReference type="GO" id="GO:0004383">
    <property type="term" value="F:guanylate cyclase activity"/>
    <property type="evidence" value="ECO:0007669"/>
    <property type="project" value="UniProtKB-EC"/>
</dbReference>
<dbReference type="GO" id="GO:0070482">
    <property type="term" value="P:response to oxygen levels"/>
    <property type="evidence" value="ECO:0007669"/>
    <property type="project" value="TreeGrafter"/>
</dbReference>
<evidence type="ECO:0000256" key="2">
    <source>
        <dbReference type="ARBA" id="ARBA00012202"/>
    </source>
</evidence>
<dbReference type="Gene3D" id="3.30.70.1230">
    <property type="entry name" value="Nucleotide cyclase"/>
    <property type="match status" value="1"/>
</dbReference>
<dbReference type="CDD" id="cd07302">
    <property type="entry name" value="CHD"/>
    <property type="match status" value="1"/>
</dbReference>
<evidence type="ECO:0000256" key="8">
    <source>
        <dbReference type="RuleBase" id="RU000405"/>
    </source>
</evidence>
<proteinExistence type="inferred from homology"/>
<evidence type="ECO:0000256" key="4">
    <source>
        <dbReference type="ARBA" id="ARBA00022741"/>
    </source>
</evidence>